<evidence type="ECO:0000313" key="1">
    <source>
        <dbReference type="EMBL" id="CAF1032492.1"/>
    </source>
</evidence>
<dbReference type="Proteomes" id="UP000663879">
    <property type="component" value="Unassembled WGS sequence"/>
</dbReference>
<dbReference type="AlphaFoldDB" id="A0A814J2Y8"/>
<dbReference type="EMBL" id="CAJNOC010004753">
    <property type="protein sequence ID" value="CAF1032492.1"/>
    <property type="molecule type" value="Genomic_DNA"/>
</dbReference>
<evidence type="ECO:0000313" key="2">
    <source>
        <dbReference type="Proteomes" id="UP000663879"/>
    </source>
</evidence>
<organism evidence="1 2">
    <name type="scientific">Brachionus calyciflorus</name>
    <dbReference type="NCBI Taxonomy" id="104777"/>
    <lineage>
        <taxon>Eukaryota</taxon>
        <taxon>Metazoa</taxon>
        <taxon>Spiralia</taxon>
        <taxon>Gnathifera</taxon>
        <taxon>Rotifera</taxon>
        <taxon>Eurotatoria</taxon>
        <taxon>Monogononta</taxon>
        <taxon>Pseudotrocha</taxon>
        <taxon>Ploima</taxon>
        <taxon>Brachionidae</taxon>
        <taxon>Brachionus</taxon>
    </lineage>
</organism>
<protein>
    <submittedName>
        <fullName evidence="1">Uncharacterized protein</fullName>
    </submittedName>
</protein>
<comment type="caution">
    <text evidence="1">The sequence shown here is derived from an EMBL/GenBank/DDBJ whole genome shotgun (WGS) entry which is preliminary data.</text>
</comment>
<gene>
    <name evidence="1" type="ORF">OXX778_LOCUS17939</name>
</gene>
<keyword evidence="2" id="KW-1185">Reference proteome</keyword>
<reference evidence="1" key="1">
    <citation type="submission" date="2021-02" db="EMBL/GenBank/DDBJ databases">
        <authorList>
            <person name="Nowell W R."/>
        </authorList>
    </citation>
    <scope>NUCLEOTIDE SEQUENCE</scope>
    <source>
        <strain evidence="1">Ploen Becks lab</strain>
    </source>
</reference>
<proteinExistence type="predicted"/>
<accession>A0A814J2Y8</accession>
<sequence length="69" mass="8373">MIPLYDQMQQNDDESESDEEFDYINGIRNNTVLDQINLTKEDIQNEIYRFWQSFMLTRKRVTDHDVELA</sequence>
<name>A0A814J2Y8_9BILA</name>